<dbReference type="PANTHER" id="PTHR11908:SF132">
    <property type="entry name" value="ALDEHYDE OXIDASE 1-RELATED"/>
    <property type="match status" value="1"/>
</dbReference>
<evidence type="ECO:0000256" key="1">
    <source>
        <dbReference type="ARBA" id="ARBA00022505"/>
    </source>
</evidence>
<dbReference type="InterPro" id="IPR036856">
    <property type="entry name" value="Ald_Oxase/Xan_DH_a/b_sf"/>
</dbReference>
<dbReference type="InterPro" id="IPR000674">
    <property type="entry name" value="Ald_Oxase/Xan_DH_a/b"/>
</dbReference>
<dbReference type="SUPFAM" id="SSF56003">
    <property type="entry name" value="Molybdenum cofactor-binding domain"/>
    <property type="match status" value="1"/>
</dbReference>
<proteinExistence type="predicted"/>
<feature type="domain" description="Aldehyde oxidase/xanthine dehydrogenase a/b hammerhead" evidence="3">
    <location>
        <begin position="33"/>
        <end position="148"/>
    </location>
</feature>
<evidence type="ECO:0000313" key="4">
    <source>
        <dbReference type="EMBL" id="SVE28245.1"/>
    </source>
</evidence>
<protein>
    <recommendedName>
        <fullName evidence="3">Aldehyde oxidase/xanthine dehydrogenase a/b hammerhead domain-containing protein</fullName>
    </recommendedName>
</protein>
<evidence type="ECO:0000256" key="2">
    <source>
        <dbReference type="ARBA" id="ARBA00023002"/>
    </source>
</evidence>
<dbReference type="GO" id="GO:0016491">
    <property type="term" value="F:oxidoreductase activity"/>
    <property type="evidence" value="ECO:0007669"/>
    <property type="project" value="UniProtKB-KW"/>
</dbReference>
<dbReference type="SMART" id="SM01008">
    <property type="entry name" value="Ald_Xan_dh_C"/>
    <property type="match status" value="1"/>
</dbReference>
<dbReference type="PANTHER" id="PTHR11908">
    <property type="entry name" value="XANTHINE DEHYDROGENASE"/>
    <property type="match status" value="1"/>
</dbReference>
<dbReference type="InterPro" id="IPR037165">
    <property type="entry name" value="AldOxase/xan_DH_Mopterin-bd_sf"/>
</dbReference>
<name>A0A383C9C9_9ZZZZ</name>
<dbReference type="Pfam" id="PF01315">
    <property type="entry name" value="Ald_Xan_dh_C"/>
    <property type="match status" value="1"/>
</dbReference>
<dbReference type="AlphaFoldDB" id="A0A383C9C9"/>
<sequence>MNDQTPHRQTEANVVLRQIGKPLERSDAEGKATGRTRYAGDYTMPGMVHGRVLRSELASARLKHLDASAARNLPGVSCVLTAEELPDRLAATDMPGQTGQKRASTDRQILVREFIRHHGEPLALIAAETPAIAEKAHDLIECEIEPLPGVYDIDSALERDAPIVTEPDNIVGRHKIRKGNVEKGFAEADHIIENTFKTQFIEHA</sequence>
<organism evidence="4">
    <name type="scientific">marine metagenome</name>
    <dbReference type="NCBI Taxonomy" id="408172"/>
    <lineage>
        <taxon>unclassified sequences</taxon>
        <taxon>metagenomes</taxon>
        <taxon>ecological metagenomes</taxon>
    </lineage>
</organism>
<evidence type="ECO:0000259" key="3">
    <source>
        <dbReference type="SMART" id="SM01008"/>
    </source>
</evidence>
<gene>
    <name evidence="4" type="ORF">METZ01_LOCUS481099</name>
</gene>
<reference evidence="4" key="1">
    <citation type="submission" date="2018-05" db="EMBL/GenBank/DDBJ databases">
        <authorList>
            <person name="Lanie J.A."/>
            <person name="Ng W.-L."/>
            <person name="Kazmierczak K.M."/>
            <person name="Andrzejewski T.M."/>
            <person name="Davidsen T.M."/>
            <person name="Wayne K.J."/>
            <person name="Tettelin H."/>
            <person name="Glass J.I."/>
            <person name="Rusch D."/>
            <person name="Podicherti R."/>
            <person name="Tsui H.-C.T."/>
            <person name="Winkler M.E."/>
        </authorList>
    </citation>
    <scope>NUCLEOTIDE SEQUENCE</scope>
</reference>
<dbReference type="GO" id="GO:0005506">
    <property type="term" value="F:iron ion binding"/>
    <property type="evidence" value="ECO:0007669"/>
    <property type="project" value="InterPro"/>
</dbReference>
<dbReference type="Gene3D" id="3.90.1170.50">
    <property type="entry name" value="Aldehyde oxidase/xanthine dehydrogenase, a/b hammerhead"/>
    <property type="match status" value="1"/>
</dbReference>
<dbReference type="Gene3D" id="3.30.365.10">
    <property type="entry name" value="Aldehyde oxidase/xanthine dehydrogenase, molybdopterin binding domain"/>
    <property type="match status" value="1"/>
</dbReference>
<keyword evidence="1" id="KW-0500">Molybdenum</keyword>
<dbReference type="SUPFAM" id="SSF54665">
    <property type="entry name" value="CO dehydrogenase molybdoprotein N-domain-like"/>
    <property type="match status" value="1"/>
</dbReference>
<dbReference type="EMBL" id="UINC01206565">
    <property type="protein sequence ID" value="SVE28245.1"/>
    <property type="molecule type" value="Genomic_DNA"/>
</dbReference>
<keyword evidence="2" id="KW-0560">Oxidoreductase</keyword>
<dbReference type="InterPro" id="IPR016208">
    <property type="entry name" value="Ald_Oxase/xanthine_DH-like"/>
</dbReference>
<feature type="non-terminal residue" evidence="4">
    <location>
        <position position="204"/>
    </location>
</feature>
<accession>A0A383C9C9</accession>